<dbReference type="EMBL" id="CP036274">
    <property type="protein sequence ID" value="QDU30677.1"/>
    <property type="molecule type" value="Genomic_DNA"/>
</dbReference>
<dbReference type="SUPFAM" id="SSF54197">
    <property type="entry name" value="HIT-like"/>
    <property type="match status" value="1"/>
</dbReference>
<sequence>MSILRFDPTTSGWVILAPSRGLRPHETAKKVEDTAEGPPTVPVSCPFCPGNEALTPPEIYSVLGTGNSPWRVRVIANKFPALNR</sequence>
<dbReference type="RefSeq" id="WP_145096550.1">
    <property type="nucleotide sequence ID" value="NZ_CP036274.1"/>
</dbReference>
<dbReference type="KEGG" id="aagg:ETAA8_58240"/>
<proteinExistence type="predicted"/>
<evidence type="ECO:0008006" key="3">
    <source>
        <dbReference type="Google" id="ProtNLM"/>
    </source>
</evidence>
<dbReference type="Gene3D" id="3.30.428.10">
    <property type="entry name" value="HIT-like"/>
    <property type="match status" value="1"/>
</dbReference>
<keyword evidence="2" id="KW-1185">Reference proteome</keyword>
<dbReference type="OrthoDB" id="9769064at2"/>
<reference evidence="1 2" key="1">
    <citation type="submission" date="2019-02" db="EMBL/GenBank/DDBJ databases">
        <title>Deep-cultivation of Planctomycetes and their phenomic and genomic characterization uncovers novel biology.</title>
        <authorList>
            <person name="Wiegand S."/>
            <person name="Jogler M."/>
            <person name="Boedeker C."/>
            <person name="Pinto D."/>
            <person name="Vollmers J."/>
            <person name="Rivas-Marin E."/>
            <person name="Kohn T."/>
            <person name="Peeters S.H."/>
            <person name="Heuer A."/>
            <person name="Rast P."/>
            <person name="Oberbeckmann S."/>
            <person name="Bunk B."/>
            <person name="Jeske O."/>
            <person name="Meyerdierks A."/>
            <person name="Storesund J.E."/>
            <person name="Kallscheuer N."/>
            <person name="Luecker S."/>
            <person name="Lage O.M."/>
            <person name="Pohl T."/>
            <person name="Merkel B.J."/>
            <person name="Hornburger P."/>
            <person name="Mueller R.-W."/>
            <person name="Bruemmer F."/>
            <person name="Labrenz M."/>
            <person name="Spormann A.M."/>
            <person name="Op den Camp H."/>
            <person name="Overmann J."/>
            <person name="Amann R."/>
            <person name="Jetten M.S.M."/>
            <person name="Mascher T."/>
            <person name="Medema M.H."/>
            <person name="Devos D.P."/>
            <person name="Kaster A.-K."/>
            <person name="Ovreas L."/>
            <person name="Rohde M."/>
            <person name="Galperin M.Y."/>
            <person name="Jogler C."/>
        </authorList>
    </citation>
    <scope>NUCLEOTIDE SEQUENCE [LARGE SCALE GENOMIC DNA]</scope>
    <source>
        <strain evidence="1 2">ETA_A8</strain>
    </source>
</reference>
<dbReference type="PANTHER" id="PTHR42763">
    <property type="entry name" value="ADP-GLUCOSE PHOSPHORYLASE"/>
    <property type="match status" value="1"/>
</dbReference>
<evidence type="ECO:0000313" key="1">
    <source>
        <dbReference type="EMBL" id="QDU30677.1"/>
    </source>
</evidence>
<gene>
    <name evidence="1" type="ORF">ETAA8_58240</name>
</gene>
<name>A0A517YKD5_9BACT</name>
<dbReference type="AlphaFoldDB" id="A0A517YKD5"/>
<organism evidence="1 2">
    <name type="scientific">Anatilimnocola aggregata</name>
    <dbReference type="NCBI Taxonomy" id="2528021"/>
    <lineage>
        <taxon>Bacteria</taxon>
        <taxon>Pseudomonadati</taxon>
        <taxon>Planctomycetota</taxon>
        <taxon>Planctomycetia</taxon>
        <taxon>Pirellulales</taxon>
        <taxon>Pirellulaceae</taxon>
        <taxon>Anatilimnocola</taxon>
    </lineage>
</organism>
<accession>A0A517YKD5</accession>
<dbReference type="InterPro" id="IPR036265">
    <property type="entry name" value="HIT-like_sf"/>
</dbReference>
<protein>
    <recommendedName>
        <fullName evidence="3">Galactose-1-phosphate uridylyltransferase</fullName>
    </recommendedName>
</protein>
<evidence type="ECO:0000313" key="2">
    <source>
        <dbReference type="Proteomes" id="UP000315017"/>
    </source>
</evidence>
<dbReference type="InterPro" id="IPR053177">
    <property type="entry name" value="ADP-glucose_phosphorylase"/>
</dbReference>
<dbReference type="Proteomes" id="UP000315017">
    <property type="component" value="Chromosome"/>
</dbReference>
<dbReference type="PANTHER" id="PTHR42763:SF2">
    <property type="entry name" value="ADP-GLUCOSE PHOSPHORYLASE"/>
    <property type="match status" value="1"/>
</dbReference>